<dbReference type="EMBL" id="JANFZH010000064">
    <property type="protein sequence ID" value="MCQ4841685.1"/>
    <property type="molecule type" value="Genomic_DNA"/>
</dbReference>
<feature type="region of interest" description="Disordered" evidence="1">
    <location>
        <begin position="434"/>
        <end position="459"/>
    </location>
</feature>
<feature type="compositionally biased region" description="Gly residues" evidence="1">
    <location>
        <begin position="239"/>
        <end position="248"/>
    </location>
</feature>
<evidence type="ECO:0000313" key="2">
    <source>
        <dbReference type="EMBL" id="MCQ4841685.1"/>
    </source>
</evidence>
<feature type="region of interest" description="Disordered" evidence="1">
    <location>
        <begin position="1"/>
        <end position="23"/>
    </location>
</feature>
<feature type="region of interest" description="Disordered" evidence="1">
    <location>
        <begin position="40"/>
        <end position="293"/>
    </location>
</feature>
<dbReference type="GeneID" id="90534088"/>
<feature type="compositionally biased region" description="Gly residues" evidence="1">
    <location>
        <begin position="210"/>
        <end position="221"/>
    </location>
</feature>
<evidence type="ECO:0008006" key="4">
    <source>
        <dbReference type="Google" id="ProtNLM"/>
    </source>
</evidence>
<feature type="compositionally biased region" description="Gly residues" evidence="1">
    <location>
        <begin position="7"/>
        <end position="16"/>
    </location>
</feature>
<reference evidence="2 3" key="1">
    <citation type="submission" date="2022-06" db="EMBL/GenBank/DDBJ databases">
        <title>Isolation of gut microbiota from human fecal samples.</title>
        <authorList>
            <person name="Pamer E.G."/>
            <person name="Barat B."/>
            <person name="Waligurski E."/>
            <person name="Medina S."/>
            <person name="Paddock L."/>
            <person name="Mostad J."/>
        </authorList>
    </citation>
    <scope>NUCLEOTIDE SEQUENCE [LARGE SCALE GENOMIC DNA]</scope>
    <source>
        <strain evidence="2 3">DFI.9.73</strain>
    </source>
</reference>
<feature type="compositionally biased region" description="Basic and acidic residues" evidence="1">
    <location>
        <begin position="95"/>
        <end position="127"/>
    </location>
</feature>
<feature type="compositionally biased region" description="Acidic residues" evidence="1">
    <location>
        <begin position="271"/>
        <end position="286"/>
    </location>
</feature>
<sequence length="578" mass="62213">MAYKIVGEGGGSGGNGADKEREELQELARAIVDAAKQGAWTATQAVEQPRQENAPPRLPWPVFRSLKQDSFTRGGGPRGGGASRGNGSWSLPDSPEERSSREIQRKMEDEARKRHEYERRRAEEERRRRTAGPEPVFQGFTPGGGSRGGGASRDNGSWSLPDSSEERSNREIQREMEDKARKRHEYERRWAEEERRRRAAGPEPAFQGFTHGGGSRGGGASRGNDPWGQAEQSPFIRGGISGGGGARRGGSPWEQVAYPPDGAGSGGPEQELTEEASPEREEEAEQEEKSVSLPPVRQLLAKIAGAAGAGIAGAAGAVNAGIQAAGAAGRIAETFLRPKGVSDWDWSWRESAAQDAKNDLEKSAALYNVGQAKLDAAQRISEELNRKVVFDGTLPVDKTGVIDPETGTIRLNARVGGPENLRDNAVQLLEEQPKTGLDSSGSPGYNAGEEGLFQDTAGAGGNGLNKQLMNELAESGVKYNADDVVMITKNADGKLLWLEKGGDSAGLKHIIDRHTADFTAKGINDIPKFLNEVLKRKAAKVGMGAKGPFEEYIVNGTRYRVAYGNNGYIVSFFPIKLR</sequence>
<feature type="compositionally biased region" description="Gly residues" evidence="1">
    <location>
        <begin position="141"/>
        <end position="151"/>
    </location>
</feature>
<protein>
    <recommendedName>
        <fullName evidence="4">EndoU nuclease-like protein</fullName>
    </recommendedName>
</protein>
<comment type="caution">
    <text evidence="2">The sequence shown here is derived from an EMBL/GenBank/DDBJ whole genome shotgun (WGS) entry which is preliminary data.</text>
</comment>
<gene>
    <name evidence="2" type="ORF">NE695_17375</name>
</gene>
<proteinExistence type="predicted"/>
<evidence type="ECO:0000256" key="1">
    <source>
        <dbReference type="SAM" id="MobiDB-lite"/>
    </source>
</evidence>
<name>A0ABT1S4H1_9FIRM</name>
<organism evidence="2 3">
    <name type="scientific">Neglectibacter timonensis</name>
    <dbReference type="NCBI Taxonomy" id="1776382"/>
    <lineage>
        <taxon>Bacteria</taxon>
        <taxon>Bacillati</taxon>
        <taxon>Bacillota</taxon>
        <taxon>Clostridia</taxon>
        <taxon>Eubacteriales</taxon>
        <taxon>Oscillospiraceae</taxon>
        <taxon>Neglectibacter</taxon>
    </lineage>
</organism>
<feature type="compositionally biased region" description="Gly residues" evidence="1">
    <location>
        <begin position="73"/>
        <end position="84"/>
    </location>
</feature>
<dbReference type="Proteomes" id="UP001524473">
    <property type="component" value="Unassembled WGS sequence"/>
</dbReference>
<feature type="compositionally biased region" description="Basic and acidic residues" evidence="1">
    <location>
        <begin position="164"/>
        <end position="196"/>
    </location>
</feature>
<dbReference type="RefSeq" id="WP_187127667.1">
    <property type="nucleotide sequence ID" value="NZ_CABKVV010000010.1"/>
</dbReference>
<evidence type="ECO:0000313" key="3">
    <source>
        <dbReference type="Proteomes" id="UP001524473"/>
    </source>
</evidence>
<accession>A0ABT1S4H1</accession>
<keyword evidence="3" id="KW-1185">Reference proteome</keyword>